<dbReference type="RefSeq" id="WP_039645723.1">
    <property type="nucleotide sequence ID" value="NZ_JXBL01000001.1"/>
</dbReference>
<accession>A0A0C1QXC1</accession>
<dbReference type="PANTHER" id="PTHR42856:SF1">
    <property type="entry name" value="ACYL-COENZYME A THIOESTERASE PAAI"/>
    <property type="match status" value="1"/>
</dbReference>
<dbReference type="SUPFAM" id="SSF54637">
    <property type="entry name" value="Thioesterase/thiol ester dehydrase-isomerase"/>
    <property type="match status" value="1"/>
</dbReference>
<evidence type="ECO:0000259" key="2">
    <source>
        <dbReference type="Pfam" id="PF03061"/>
    </source>
</evidence>
<gene>
    <name evidence="3" type="ORF">SE37_09325</name>
</gene>
<dbReference type="PANTHER" id="PTHR42856">
    <property type="entry name" value="ACYL-COENZYME A THIOESTERASE PAAI"/>
    <property type="match status" value="1"/>
</dbReference>
<evidence type="ECO:0000313" key="4">
    <source>
        <dbReference type="Proteomes" id="UP000031433"/>
    </source>
</evidence>
<protein>
    <submittedName>
        <fullName evidence="3">Acyl-CoA thioesterase</fullName>
    </submittedName>
</protein>
<dbReference type="InterPro" id="IPR052723">
    <property type="entry name" value="Acyl-CoA_thioesterase_PaaI"/>
</dbReference>
<feature type="domain" description="Thioesterase" evidence="2">
    <location>
        <begin position="60"/>
        <end position="135"/>
    </location>
</feature>
<sequence length="147" mass="16167">MYEHLYEETMTEETALPFELPEWIACAPFEEYLGMTIDEADGGRAVLTMPFRVKHAQGKGLMHGGAVTALADTAVAMAIKSLLPEGSHFVTMEMTLKFHAPIRGGTVKSVAEAVREDERTIRGTAEVFDGNGTKAATFTSIFRVKRR</sequence>
<comment type="caution">
    <text evidence="3">The sequence shown here is derived from an EMBL/GenBank/DDBJ whole genome shotgun (WGS) entry which is preliminary data.</text>
</comment>
<dbReference type="Proteomes" id="UP000031433">
    <property type="component" value="Unassembled WGS sequence"/>
</dbReference>
<dbReference type="NCBIfam" id="TIGR00369">
    <property type="entry name" value="unchar_dom_1"/>
    <property type="match status" value="1"/>
</dbReference>
<evidence type="ECO:0000313" key="3">
    <source>
        <dbReference type="EMBL" id="KIE42816.1"/>
    </source>
</evidence>
<organism evidence="3 4">
    <name type="scientific">Geobacter soli</name>
    <dbReference type="NCBI Taxonomy" id="1510391"/>
    <lineage>
        <taxon>Bacteria</taxon>
        <taxon>Pseudomonadati</taxon>
        <taxon>Thermodesulfobacteriota</taxon>
        <taxon>Desulfuromonadia</taxon>
        <taxon>Geobacterales</taxon>
        <taxon>Geobacteraceae</taxon>
        <taxon>Geobacter</taxon>
    </lineage>
</organism>
<dbReference type="GO" id="GO:0016289">
    <property type="term" value="F:acyl-CoA hydrolase activity"/>
    <property type="evidence" value="ECO:0007669"/>
    <property type="project" value="UniProtKB-ARBA"/>
</dbReference>
<dbReference type="InterPro" id="IPR029069">
    <property type="entry name" value="HotDog_dom_sf"/>
</dbReference>
<keyword evidence="4" id="KW-1185">Reference proteome</keyword>
<proteinExistence type="predicted"/>
<evidence type="ECO:0000256" key="1">
    <source>
        <dbReference type="ARBA" id="ARBA00022801"/>
    </source>
</evidence>
<dbReference type="AlphaFoldDB" id="A0A0C1QXC1"/>
<dbReference type="Gene3D" id="3.10.129.10">
    <property type="entry name" value="Hotdog Thioesterase"/>
    <property type="match status" value="1"/>
</dbReference>
<dbReference type="Pfam" id="PF03061">
    <property type="entry name" value="4HBT"/>
    <property type="match status" value="1"/>
</dbReference>
<dbReference type="CDD" id="cd03443">
    <property type="entry name" value="PaaI_thioesterase"/>
    <property type="match status" value="1"/>
</dbReference>
<dbReference type="InterPro" id="IPR003736">
    <property type="entry name" value="PAAI_dom"/>
</dbReference>
<name>A0A0C1QXC1_9BACT</name>
<reference evidence="3 4" key="1">
    <citation type="submission" date="2015-01" db="EMBL/GenBank/DDBJ databases">
        <title>Genome sequence of the anaerobic bacterium Geobacter soli GSS01, a dissimilatory Fe(III) reducer from soil.</title>
        <authorList>
            <person name="Yang G."/>
            <person name="Zhou S."/>
        </authorList>
    </citation>
    <scope>NUCLEOTIDE SEQUENCE [LARGE SCALE GENOMIC DNA]</scope>
    <source>
        <strain evidence="3 4">GSS01</strain>
    </source>
</reference>
<dbReference type="EMBL" id="JXBL01000001">
    <property type="protein sequence ID" value="KIE42816.1"/>
    <property type="molecule type" value="Genomic_DNA"/>
</dbReference>
<dbReference type="InterPro" id="IPR006683">
    <property type="entry name" value="Thioestr_dom"/>
</dbReference>
<keyword evidence="1" id="KW-0378">Hydrolase</keyword>